<comment type="caution">
    <text evidence="2">The sequence shown here is derived from an EMBL/GenBank/DDBJ whole genome shotgun (WGS) entry which is preliminary data.</text>
</comment>
<dbReference type="GeneID" id="28728625"/>
<feature type="compositionally biased region" description="Basic and acidic residues" evidence="1">
    <location>
        <begin position="14"/>
        <end position="26"/>
    </location>
</feature>
<evidence type="ECO:0000313" key="2">
    <source>
        <dbReference type="EMBL" id="KOS15197.1"/>
    </source>
</evidence>
<dbReference type="OrthoDB" id="10554193at2759"/>
<keyword evidence="3" id="KW-1185">Reference proteome</keyword>
<dbReference type="Proteomes" id="UP000037751">
    <property type="component" value="Unassembled WGS sequence"/>
</dbReference>
<feature type="compositionally biased region" description="Polar residues" evidence="1">
    <location>
        <begin position="44"/>
        <end position="56"/>
    </location>
</feature>
<dbReference type="VEuPathDB" id="FungiDB:Malapachy_2258"/>
<accession>A0A0M8MR89</accession>
<sequence length="125" mass="13715">MKPQRAPSIRSTASRKEIGEARRDALLEQMGLSRPGSRQDLHHSASQRSHLSSANQAILHRQEQENEVVDTEAAPLGALALGSVALEIRAKGPRGKQAKDVWTVNDIRTMIDRAKNLREATATTT</sequence>
<feature type="region of interest" description="Disordered" evidence="1">
    <location>
        <begin position="1"/>
        <end position="67"/>
    </location>
</feature>
<evidence type="ECO:0000313" key="3">
    <source>
        <dbReference type="Proteomes" id="UP000037751"/>
    </source>
</evidence>
<dbReference type="AlphaFoldDB" id="A0A0M8MR89"/>
<protein>
    <submittedName>
        <fullName evidence="2">Uncharacterized protein</fullName>
    </submittedName>
</protein>
<reference evidence="2 3" key="1">
    <citation type="submission" date="2015-07" db="EMBL/GenBank/DDBJ databases">
        <title>Draft Genome Sequence of Malassezia furfur CBS1878 and Malassezia pachydermatis CBS1879.</title>
        <authorList>
            <person name="Triana S."/>
            <person name="Ohm R."/>
            <person name="Gonzalez A."/>
            <person name="DeCock H."/>
            <person name="Restrepo S."/>
            <person name="Celis A."/>
        </authorList>
    </citation>
    <scope>NUCLEOTIDE SEQUENCE [LARGE SCALE GENOMIC DNA]</scope>
    <source>
        <strain evidence="2 3">CBS 1879</strain>
    </source>
</reference>
<evidence type="ECO:0000256" key="1">
    <source>
        <dbReference type="SAM" id="MobiDB-lite"/>
    </source>
</evidence>
<organism evidence="2 3">
    <name type="scientific">Malassezia pachydermatis</name>
    <dbReference type="NCBI Taxonomy" id="77020"/>
    <lineage>
        <taxon>Eukaryota</taxon>
        <taxon>Fungi</taxon>
        <taxon>Dikarya</taxon>
        <taxon>Basidiomycota</taxon>
        <taxon>Ustilaginomycotina</taxon>
        <taxon>Malasseziomycetes</taxon>
        <taxon>Malasseziales</taxon>
        <taxon>Malasseziaceae</taxon>
        <taxon>Malassezia</taxon>
    </lineage>
</organism>
<gene>
    <name evidence="2" type="ORF">Malapachy_2258</name>
</gene>
<proteinExistence type="predicted"/>
<dbReference type="EMBL" id="LGAV01000002">
    <property type="protein sequence ID" value="KOS15197.1"/>
    <property type="molecule type" value="Genomic_DNA"/>
</dbReference>
<name>A0A0M8MR89_9BASI</name>
<dbReference type="RefSeq" id="XP_017992829.1">
    <property type="nucleotide sequence ID" value="XM_018136750.1"/>
</dbReference>